<evidence type="ECO:0000313" key="2">
    <source>
        <dbReference type="Proteomes" id="UP001279410"/>
    </source>
</evidence>
<evidence type="ECO:0000313" key="1">
    <source>
        <dbReference type="EMBL" id="GLD73821.1"/>
    </source>
</evidence>
<proteinExistence type="predicted"/>
<gene>
    <name evidence="1" type="ORF">AKAME5_002514600</name>
</gene>
<dbReference type="EMBL" id="BRZM01001835">
    <property type="protein sequence ID" value="GLD73821.1"/>
    <property type="molecule type" value="Genomic_DNA"/>
</dbReference>
<keyword evidence="2" id="KW-1185">Reference proteome</keyword>
<reference evidence="1" key="1">
    <citation type="submission" date="2022-08" db="EMBL/GenBank/DDBJ databases">
        <title>Genome sequencing of akame (Lates japonicus).</title>
        <authorList>
            <person name="Hashiguchi Y."/>
            <person name="Takahashi H."/>
        </authorList>
    </citation>
    <scope>NUCLEOTIDE SEQUENCE</scope>
    <source>
        <strain evidence="1">Kochi</strain>
    </source>
</reference>
<name>A0AAD3NMK4_LATJO</name>
<organism evidence="1 2">
    <name type="scientific">Lates japonicus</name>
    <name type="common">Japanese lates</name>
    <dbReference type="NCBI Taxonomy" id="270547"/>
    <lineage>
        <taxon>Eukaryota</taxon>
        <taxon>Metazoa</taxon>
        <taxon>Chordata</taxon>
        <taxon>Craniata</taxon>
        <taxon>Vertebrata</taxon>
        <taxon>Euteleostomi</taxon>
        <taxon>Actinopterygii</taxon>
        <taxon>Neopterygii</taxon>
        <taxon>Teleostei</taxon>
        <taxon>Neoteleostei</taxon>
        <taxon>Acanthomorphata</taxon>
        <taxon>Carangaria</taxon>
        <taxon>Carangaria incertae sedis</taxon>
        <taxon>Centropomidae</taxon>
        <taxon>Lates</taxon>
    </lineage>
</organism>
<comment type="caution">
    <text evidence="1">The sequence shown here is derived from an EMBL/GenBank/DDBJ whole genome shotgun (WGS) entry which is preliminary data.</text>
</comment>
<accession>A0AAD3NMK4</accession>
<dbReference type="AlphaFoldDB" id="A0AAD3NMK4"/>
<protein>
    <submittedName>
        <fullName evidence="1">Gamma-glutamyltransferase 5-like protein</fullName>
    </submittedName>
</protein>
<dbReference type="Proteomes" id="UP001279410">
    <property type="component" value="Unassembled WGS sequence"/>
</dbReference>
<sequence>MCDILLRISFGVEAPAVDNHCCLLCLGHKPQSTYGHRRGSIFTVMDSSGKVKIINSRDCAQRTLNPDLLIMSQTFQLVFGRSMVGVLREIRGGYEESWKTTKLPWASLNLTIRLARRVSYSFNWKLYSDKDRNAQKTDDIVKFEAG</sequence>